<reference evidence="4 5" key="1">
    <citation type="submission" date="2024-01" db="EMBL/GenBank/DDBJ databases">
        <title>Comparative genomics of Cryptococcus and Kwoniella reveals pathogenesis evolution and contrasting modes of karyotype evolution via chromosome fusion or intercentromeric recombination.</title>
        <authorList>
            <person name="Coelho M.A."/>
            <person name="David-Palma M."/>
            <person name="Shea T."/>
            <person name="Bowers K."/>
            <person name="McGinley-Smith S."/>
            <person name="Mohammad A.W."/>
            <person name="Gnirke A."/>
            <person name="Yurkov A.M."/>
            <person name="Nowrousian M."/>
            <person name="Sun S."/>
            <person name="Cuomo C.A."/>
            <person name="Heitman J."/>
        </authorList>
    </citation>
    <scope>NUCLEOTIDE SEQUENCE [LARGE SCALE GENOMIC DNA]</scope>
    <source>
        <strain evidence="4">CBS 11374</strain>
    </source>
</reference>
<dbReference type="Proteomes" id="UP001329825">
    <property type="component" value="Chromosome 5"/>
</dbReference>
<feature type="signal peptide" evidence="2">
    <location>
        <begin position="1"/>
        <end position="20"/>
    </location>
</feature>
<sequence>MFLLLVTLLMTLPALPVAFANPISQRYSGVKIKSERNGKCLSAEGGQFSQGVMIITVDCAQASVWDVERNIVGSIILSGSGLALDAGNVIYDHDHIAIWNSHEGIYGQKWVYTQENRLLVEAWTILGDSANTNDNTDSTPRTGKKIHSNRNNQCLSPENANLADGIRIIAMDCAQAVEWEFNAASSGSIIVSGTSWAMDAGDGYTNNEEIKIWTSYPGIYQQTWFVGENGQIKIADGNQCLDQGNDIEGTQTYQCSEGNINQEWSVL</sequence>
<organism evidence="4 5">
    <name type="scientific">Kwoniella shivajii</name>
    <dbReference type="NCBI Taxonomy" id="564305"/>
    <lineage>
        <taxon>Eukaryota</taxon>
        <taxon>Fungi</taxon>
        <taxon>Dikarya</taxon>
        <taxon>Basidiomycota</taxon>
        <taxon>Agaricomycotina</taxon>
        <taxon>Tremellomycetes</taxon>
        <taxon>Tremellales</taxon>
        <taxon>Cryptococcaceae</taxon>
        <taxon>Kwoniella</taxon>
    </lineage>
</organism>
<evidence type="ECO:0000256" key="1">
    <source>
        <dbReference type="SAM" id="MobiDB-lite"/>
    </source>
</evidence>
<proteinExistence type="predicted"/>
<keyword evidence="5" id="KW-1185">Reference proteome</keyword>
<dbReference type="InterPro" id="IPR035992">
    <property type="entry name" value="Ricin_B-like_lectins"/>
</dbReference>
<feature type="chain" id="PRO_5046212974" description="Ricin B lectin domain-containing protein" evidence="2">
    <location>
        <begin position="21"/>
        <end position="267"/>
    </location>
</feature>
<gene>
    <name evidence="4" type="ORF">IL334_003787</name>
</gene>
<dbReference type="EMBL" id="CP141885">
    <property type="protein sequence ID" value="WRT66824.1"/>
    <property type="molecule type" value="Genomic_DNA"/>
</dbReference>
<dbReference type="Pfam" id="PF00652">
    <property type="entry name" value="Ricin_B_lectin"/>
    <property type="match status" value="2"/>
</dbReference>
<feature type="domain" description="Ricin B lectin" evidence="3">
    <location>
        <begin position="145"/>
        <end position="264"/>
    </location>
</feature>
<dbReference type="SUPFAM" id="SSF50370">
    <property type="entry name" value="Ricin B-like lectins"/>
    <property type="match status" value="2"/>
</dbReference>
<evidence type="ECO:0000313" key="5">
    <source>
        <dbReference type="Proteomes" id="UP001329825"/>
    </source>
</evidence>
<dbReference type="CDD" id="cd00161">
    <property type="entry name" value="beta-trefoil_Ricin-like"/>
    <property type="match status" value="1"/>
</dbReference>
<evidence type="ECO:0000313" key="4">
    <source>
        <dbReference type="EMBL" id="WRT66824.1"/>
    </source>
</evidence>
<dbReference type="RefSeq" id="XP_062791564.1">
    <property type="nucleotide sequence ID" value="XM_062935513.1"/>
</dbReference>
<accession>A0ABZ1CZT0</accession>
<feature type="region of interest" description="Disordered" evidence="1">
    <location>
        <begin position="130"/>
        <end position="150"/>
    </location>
</feature>
<evidence type="ECO:0000259" key="3">
    <source>
        <dbReference type="Pfam" id="PF00652"/>
    </source>
</evidence>
<dbReference type="Gene3D" id="2.80.10.50">
    <property type="match status" value="3"/>
</dbReference>
<keyword evidence="2" id="KW-0732">Signal</keyword>
<name>A0ABZ1CZT0_9TREE</name>
<dbReference type="InterPro" id="IPR000772">
    <property type="entry name" value="Ricin_B_lectin"/>
</dbReference>
<dbReference type="PROSITE" id="PS50231">
    <property type="entry name" value="RICIN_B_LECTIN"/>
    <property type="match status" value="2"/>
</dbReference>
<feature type="domain" description="Ricin B lectin" evidence="3">
    <location>
        <begin position="30"/>
        <end position="120"/>
    </location>
</feature>
<evidence type="ECO:0000256" key="2">
    <source>
        <dbReference type="SAM" id="SignalP"/>
    </source>
</evidence>
<feature type="compositionally biased region" description="Polar residues" evidence="1">
    <location>
        <begin position="130"/>
        <end position="141"/>
    </location>
</feature>
<protein>
    <recommendedName>
        <fullName evidence="3">Ricin B lectin domain-containing protein</fullName>
    </recommendedName>
</protein>
<dbReference type="GeneID" id="87955918"/>